<dbReference type="Proteomes" id="UP000076842">
    <property type="component" value="Unassembled WGS sequence"/>
</dbReference>
<dbReference type="AlphaFoldDB" id="A0A165JYL3"/>
<gene>
    <name evidence="2" type="ORF">CALCODRAFT_203343</name>
</gene>
<name>A0A165JYL3_9BASI</name>
<keyword evidence="3" id="KW-1185">Reference proteome</keyword>
<dbReference type="InParanoid" id="A0A165JYL3"/>
<dbReference type="EMBL" id="KV423916">
    <property type="protein sequence ID" value="KZT62439.1"/>
    <property type="molecule type" value="Genomic_DNA"/>
</dbReference>
<feature type="region of interest" description="Disordered" evidence="1">
    <location>
        <begin position="79"/>
        <end position="140"/>
    </location>
</feature>
<evidence type="ECO:0000313" key="2">
    <source>
        <dbReference type="EMBL" id="KZT62439.1"/>
    </source>
</evidence>
<feature type="region of interest" description="Disordered" evidence="1">
    <location>
        <begin position="1"/>
        <end position="27"/>
    </location>
</feature>
<organism evidence="2 3">
    <name type="scientific">Calocera cornea HHB12733</name>
    <dbReference type="NCBI Taxonomy" id="1353952"/>
    <lineage>
        <taxon>Eukaryota</taxon>
        <taxon>Fungi</taxon>
        <taxon>Dikarya</taxon>
        <taxon>Basidiomycota</taxon>
        <taxon>Agaricomycotina</taxon>
        <taxon>Dacrymycetes</taxon>
        <taxon>Dacrymycetales</taxon>
        <taxon>Dacrymycetaceae</taxon>
        <taxon>Calocera</taxon>
    </lineage>
</organism>
<evidence type="ECO:0000313" key="3">
    <source>
        <dbReference type="Proteomes" id="UP000076842"/>
    </source>
</evidence>
<accession>A0A165JYL3</accession>
<protein>
    <submittedName>
        <fullName evidence="2">Uncharacterized protein</fullName>
    </submittedName>
</protein>
<feature type="compositionally biased region" description="Basic residues" evidence="1">
    <location>
        <begin position="15"/>
        <end position="27"/>
    </location>
</feature>
<proteinExistence type="predicted"/>
<feature type="compositionally biased region" description="Polar residues" evidence="1">
    <location>
        <begin position="1"/>
        <end position="10"/>
    </location>
</feature>
<evidence type="ECO:0000256" key="1">
    <source>
        <dbReference type="SAM" id="MobiDB-lite"/>
    </source>
</evidence>
<reference evidence="2 3" key="1">
    <citation type="journal article" date="2016" name="Mol. Biol. Evol.">
        <title>Comparative Genomics of Early-Diverging Mushroom-Forming Fungi Provides Insights into the Origins of Lignocellulose Decay Capabilities.</title>
        <authorList>
            <person name="Nagy L.G."/>
            <person name="Riley R."/>
            <person name="Tritt A."/>
            <person name="Adam C."/>
            <person name="Daum C."/>
            <person name="Floudas D."/>
            <person name="Sun H."/>
            <person name="Yadav J.S."/>
            <person name="Pangilinan J."/>
            <person name="Larsson K.H."/>
            <person name="Matsuura K."/>
            <person name="Barry K."/>
            <person name="Labutti K."/>
            <person name="Kuo R."/>
            <person name="Ohm R.A."/>
            <person name="Bhattacharya S.S."/>
            <person name="Shirouzu T."/>
            <person name="Yoshinaga Y."/>
            <person name="Martin F.M."/>
            <person name="Grigoriev I.V."/>
            <person name="Hibbett D.S."/>
        </authorList>
    </citation>
    <scope>NUCLEOTIDE SEQUENCE [LARGE SCALE GENOMIC DNA]</scope>
    <source>
        <strain evidence="2 3">HHB12733</strain>
    </source>
</reference>
<sequence>MKSHPMSNARSGRWTGHRAIAHGPTRRRRYCMPTRRLSGTSILGSIKQAHPIVMSAERSIFDRRISTSTRTVRPLRTLVPHRGLPGTPAWRHQGTPSFEPPSSTPDGHPSAPEPTSLARHVPRRTAQKAEHRPCGPLDRLSRCRPLSANAPRAEAPLHAVMLWTAGIAPWRSAAYI</sequence>